<dbReference type="Gene3D" id="1.10.10.10">
    <property type="entry name" value="Winged helix-like DNA-binding domain superfamily/Winged helix DNA-binding domain"/>
    <property type="match status" value="1"/>
</dbReference>
<dbReference type="InterPro" id="IPR039420">
    <property type="entry name" value="WalR-like"/>
</dbReference>
<dbReference type="InterPro" id="IPR036388">
    <property type="entry name" value="WH-like_DNA-bd_sf"/>
</dbReference>
<dbReference type="Pfam" id="PF00196">
    <property type="entry name" value="GerE"/>
    <property type="match status" value="1"/>
</dbReference>
<dbReference type="PROSITE" id="PS00622">
    <property type="entry name" value="HTH_LUXR_1"/>
    <property type="match status" value="1"/>
</dbReference>
<gene>
    <name evidence="3" type="ORF">Val02_02930</name>
</gene>
<dbReference type="PROSITE" id="PS50043">
    <property type="entry name" value="HTH_LUXR_2"/>
    <property type="match status" value="1"/>
</dbReference>
<dbReference type="PRINTS" id="PR00038">
    <property type="entry name" value="HTHLUXR"/>
</dbReference>
<dbReference type="AlphaFoldDB" id="A0A8J4DND1"/>
<dbReference type="InterPro" id="IPR016032">
    <property type="entry name" value="Sig_transdc_resp-reg_C-effctor"/>
</dbReference>
<dbReference type="Proteomes" id="UP000619260">
    <property type="component" value="Unassembled WGS sequence"/>
</dbReference>
<organism evidence="3 4">
    <name type="scientific">Virgisporangium aliadipatigenens</name>
    <dbReference type="NCBI Taxonomy" id="741659"/>
    <lineage>
        <taxon>Bacteria</taxon>
        <taxon>Bacillati</taxon>
        <taxon>Actinomycetota</taxon>
        <taxon>Actinomycetes</taxon>
        <taxon>Micromonosporales</taxon>
        <taxon>Micromonosporaceae</taxon>
        <taxon>Virgisporangium</taxon>
    </lineage>
</organism>
<dbReference type="RefSeq" id="WP_203896994.1">
    <property type="nucleotide sequence ID" value="NZ_BOPF01000002.1"/>
</dbReference>
<evidence type="ECO:0000259" key="2">
    <source>
        <dbReference type="PROSITE" id="PS50043"/>
    </source>
</evidence>
<sequence>MRDNRDPALADVLDRMAANERARGRHATAAAAVELAASLTDDPVLRDERLRYAAADARLAGQRDRARSLLPAGRHSADLGPGLALHLARAELFTGDPATACALAGPVTLAAVAALLSGDPDRAADLLAAARVETIETDVVRAIVLLHGERPSDGAALLRRRVADLARGHTAPEYVILAALGLSQVGAPGAADGLLTPVLDGARAAGIIGVLPLALFASARAALRAGRLRAATALADEGVALADRVTDGFWSQRLHGLLAQVHAVRGDEAACRRHAVRAAGDAANDAIGVLEAGAGRYDEAVVAWRSALPGFTRTAELLEARIRAGRPDTRIPAAVTARTLDGGALPAQAALARRLLGLVAPEGEFARHFEAALVLHRGVDSPFDLGRTLLAYGERLRRAGRRIRARTTLLAAHEIFTTVGARAWVTRAHEELLACGGPGAAGSPADDPSGALTPQELQAARAAAAGATNREVAARLFLSVKTVEFHLSNVYRKLGVRTRTELAHRFPALAERDAAAS</sequence>
<keyword evidence="1" id="KW-0238">DNA-binding</keyword>
<dbReference type="GO" id="GO:0006355">
    <property type="term" value="P:regulation of DNA-templated transcription"/>
    <property type="evidence" value="ECO:0007669"/>
    <property type="project" value="InterPro"/>
</dbReference>
<accession>A0A8J4DND1</accession>
<proteinExistence type="predicted"/>
<evidence type="ECO:0000313" key="4">
    <source>
        <dbReference type="Proteomes" id="UP000619260"/>
    </source>
</evidence>
<evidence type="ECO:0000256" key="1">
    <source>
        <dbReference type="ARBA" id="ARBA00023125"/>
    </source>
</evidence>
<dbReference type="EMBL" id="BOPF01000002">
    <property type="protein sequence ID" value="GIJ43407.1"/>
    <property type="molecule type" value="Genomic_DNA"/>
</dbReference>
<dbReference type="SUPFAM" id="SSF46894">
    <property type="entry name" value="C-terminal effector domain of the bipartite response regulators"/>
    <property type="match status" value="1"/>
</dbReference>
<evidence type="ECO:0000313" key="3">
    <source>
        <dbReference type="EMBL" id="GIJ43407.1"/>
    </source>
</evidence>
<dbReference type="SMART" id="SM00421">
    <property type="entry name" value="HTH_LUXR"/>
    <property type="match status" value="1"/>
</dbReference>
<protein>
    <recommendedName>
        <fullName evidence="2">HTH luxR-type domain-containing protein</fullName>
    </recommendedName>
</protein>
<name>A0A8J4DND1_9ACTN</name>
<keyword evidence="4" id="KW-1185">Reference proteome</keyword>
<dbReference type="GO" id="GO:0003677">
    <property type="term" value="F:DNA binding"/>
    <property type="evidence" value="ECO:0007669"/>
    <property type="project" value="UniProtKB-KW"/>
</dbReference>
<dbReference type="PANTHER" id="PTHR43214">
    <property type="entry name" value="TWO-COMPONENT RESPONSE REGULATOR"/>
    <property type="match status" value="1"/>
</dbReference>
<dbReference type="PANTHER" id="PTHR43214:SF42">
    <property type="entry name" value="TRANSCRIPTIONAL REGULATORY PROTEIN DESR"/>
    <property type="match status" value="1"/>
</dbReference>
<dbReference type="InterPro" id="IPR000792">
    <property type="entry name" value="Tscrpt_reg_LuxR_C"/>
</dbReference>
<dbReference type="CDD" id="cd06170">
    <property type="entry name" value="LuxR_C_like"/>
    <property type="match status" value="1"/>
</dbReference>
<comment type="caution">
    <text evidence="3">The sequence shown here is derived from an EMBL/GenBank/DDBJ whole genome shotgun (WGS) entry which is preliminary data.</text>
</comment>
<feature type="domain" description="HTH luxR-type" evidence="2">
    <location>
        <begin position="445"/>
        <end position="510"/>
    </location>
</feature>
<reference evidence="3" key="1">
    <citation type="submission" date="2021-01" db="EMBL/GenBank/DDBJ databases">
        <title>Whole genome shotgun sequence of Virgisporangium aliadipatigenens NBRC 105644.</title>
        <authorList>
            <person name="Komaki H."/>
            <person name="Tamura T."/>
        </authorList>
    </citation>
    <scope>NUCLEOTIDE SEQUENCE</scope>
    <source>
        <strain evidence="3">NBRC 105644</strain>
    </source>
</reference>